<feature type="chain" id="PRO_5045761366" description="Hemagglutinin" evidence="1">
    <location>
        <begin position="24"/>
        <end position="670"/>
    </location>
</feature>
<feature type="signal peptide" evidence="1">
    <location>
        <begin position="1"/>
        <end position="23"/>
    </location>
</feature>
<dbReference type="PROSITE" id="PS51257">
    <property type="entry name" value="PROKAR_LIPOPROTEIN"/>
    <property type="match status" value="1"/>
</dbReference>
<accession>A0ABT6DJG1</accession>
<evidence type="ECO:0000313" key="2">
    <source>
        <dbReference type="EMBL" id="MDG0816998.1"/>
    </source>
</evidence>
<sequence length="670" mass="70828">MKYVNAKFTTLMCVLALSASALTGCEDPAVEVGVLGKKLSAPALKGTSPFDQSFSSQNYVHITGSCDTRVGDVSVSFKIGSKTGSGSAGTSPTSTEIANAAMYHTPSSSPDLTGTSLTGPIVNDVNCADGVFDFYLTKNDLLSVWGFDGTSTNIDVTVIYIKGSTLIGDTQVLTLTDPKGSNGSGGNVATKIAVEKQWPHGFAGSGRCEGFNVFLTDANNNWASSSAPVTFSLSQAKGGSAATTVFGYSSWETCNSSLINPIAGVSSFTIPAGQNSIQIMIPMPSDVGSLDQTFSISAISSGLNSATADSYILRNSASSRRWLTADSPGNNRIYKDICYPTKFSRYNYTGSYETTDAAIDVTPISANAKLKYFNDASCTNQTTTFSIPASIASVSGYVKYVSDANDTASSLRIPITFANTNANYDFASYRVDVDLSASATVTRVDFWGPNYIQRGYCSSYRVVRANNYMTPIPDPGSSLTVSLSSTASGTFYPYSGCTGTPLSQVTIGYGSADTEVYFKPDGVLTPGTYTVTASAPGLTSMVRDMKVTAASATNYTLNQLFGSVLAQDTCSAMKIYTYDSNSNPSSDVPISILYYSSGLSIATDVQLYRDPSCSTAITQNTATTLTSSGSQYYMVYIKSTALTGSSFSLNLQVNFETMSQSQAYNIYLSH</sequence>
<proteinExistence type="predicted"/>
<evidence type="ECO:0000313" key="3">
    <source>
        <dbReference type="Proteomes" id="UP001152321"/>
    </source>
</evidence>
<reference evidence="2" key="1">
    <citation type="submission" date="2022-08" db="EMBL/GenBank/DDBJ databases">
        <title>Novel Bdellovibrio Species Isolated from Svalbard: Designation Bdellovibrio svalbardensis.</title>
        <authorList>
            <person name="Mitchell R.J."/>
            <person name="Choi S.Y."/>
        </authorList>
    </citation>
    <scope>NUCLEOTIDE SEQUENCE</scope>
    <source>
        <strain evidence="2">PAP01</strain>
    </source>
</reference>
<keyword evidence="1" id="KW-0732">Signal</keyword>
<name>A0ABT6DJG1_9BACT</name>
<dbReference type="EMBL" id="JANRMI010000003">
    <property type="protein sequence ID" value="MDG0816998.1"/>
    <property type="molecule type" value="Genomic_DNA"/>
</dbReference>
<protein>
    <recommendedName>
        <fullName evidence="4">Hemagglutinin</fullName>
    </recommendedName>
</protein>
<keyword evidence="3" id="KW-1185">Reference proteome</keyword>
<dbReference type="RefSeq" id="WP_277578475.1">
    <property type="nucleotide sequence ID" value="NZ_JANRMI010000003.1"/>
</dbReference>
<evidence type="ECO:0008006" key="4">
    <source>
        <dbReference type="Google" id="ProtNLM"/>
    </source>
</evidence>
<comment type="caution">
    <text evidence="2">The sequence shown here is derived from an EMBL/GenBank/DDBJ whole genome shotgun (WGS) entry which is preliminary data.</text>
</comment>
<evidence type="ECO:0000256" key="1">
    <source>
        <dbReference type="SAM" id="SignalP"/>
    </source>
</evidence>
<gene>
    <name evidence="2" type="ORF">NWE73_11520</name>
</gene>
<dbReference type="Proteomes" id="UP001152321">
    <property type="component" value="Unassembled WGS sequence"/>
</dbReference>
<organism evidence="2 3">
    <name type="scientific">Bdellovibrio svalbardensis</name>
    <dbReference type="NCBI Taxonomy" id="2972972"/>
    <lineage>
        <taxon>Bacteria</taxon>
        <taxon>Pseudomonadati</taxon>
        <taxon>Bdellovibrionota</taxon>
        <taxon>Bdellovibrionia</taxon>
        <taxon>Bdellovibrionales</taxon>
        <taxon>Pseudobdellovibrionaceae</taxon>
        <taxon>Bdellovibrio</taxon>
    </lineage>
</organism>